<gene>
    <name evidence="1" type="ORF">LCGC14_0329100</name>
</gene>
<evidence type="ECO:0008006" key="2">
    <source>
        <dbReference type="Google" id="ProtNLM"/>
    </source>
</evidence>
<comment type="caution">
    <text evidence="1">The sequence shown here is derived from an EMBL/GenBank/DDBJ whole genome shotgun (WGS) entry which is preliminary data.</text>
</comment>
<reference evidence="1" key="1">
    <citation type="journal article" date="2015" name="Nature">
        <title>Complex archaea that bridge the gap between prokaryotes and eukaryotes.</title>
        <authorList>
            <person name="Spang A."/>
            <person name="Saw J.H."/>
            <person name="Jorgensen S.L."/>
            <person name="Zaremba-Niedzwiedzka K."/>
            <person name="Martijn J."/>
            <person name="Lind A.E."/>
            <person name="van Eijk R."/>
            <person name="Schleper C."/>
            <person name="Guy L."/>
            <person name="Ettema T.J."/>
        </authorList>
    </citation>
    <scope>NUCLEOTIDE SEQUENCE</scope>
</reference>
<accession>A0A0F9TGV0</accession>
<evidence type="ECO:0000313" key="1">
    <source>
        <dbReference type="EMBL" id="KKN80465.1"/>
    </source>
</evidence>
<name>A0A0F9TGV0_9ZZZZ</name>
<proteinExistence type="predicted"/>
<protein>
    <recommendedName>
        <fullName evidence="2">Antitoxin Xre/MbcA/ParS-like toxin-binding domain-containing protein</fullName>
    </recommendedName>
</protein>
<dbReference type="EMBL" id="LAZR01000230">
    <property type="protein sequence ID" value="KKN80465.1"/>
    <property type="molecule type" value="Genomic_DNA"/>
</dbReference>
<sequence>MDNSNKLNSDVLKKSLLKLGDILGLSLSDLAVIIGADQTIFSDGIKLGNKEADNALILLNCYKNVYQLVGGDADWLKHWFSTYNNQTSGVPLEQIQTHEGLMKISGCLELFIEK</sequence>
<organism evidence="1">
    <name type="scientific">marine sediment metagenome</name>
    <dbReference type="NCBI Taxonomy" id="412755"/>
    <lineage>
        <taxon>unclassified sequences</taxon>
        <taxon>metagenomes</taxon>
        <taxon>ecological metagenomes</taxon>
    </lineage>
</organism>
<dbReference type="AlphaFoldDB" id="A0A0F9TGV0"/>